<keyword evidence="7 9" id="KW-0255">Endonuclease</keyword>
<dbReference type="SUPFAM" id="SSF51658">
    <property type="entry name" value="Xylose isomerase-like"/>
    <property type="match status" value="1"/>
</dbReference>
<dbReference type="Pfam" id="PF01261">
    <property type="entry name" value="AP_endonuc_2"/>
    <property type="match status" value="1"/>
</dbReference>
<name>A0ABN6IT77_9CLOT</name>
<reference evidence="10" key="1">
    <citation type="submission" date="2021-07" db="EMBL/GenBank/DDBJ databases">
        <title>Complete genome sequencing of a Clostridium isolate.</title>
        <authorList>
            <person name="Ueki A."/>
            <person name="Tonouchi A."/>
        </authorList>
    </citation>
    <scope>NUCLEOTIDE SEQUENCE [LARGE SCALE GENOMIC DNA]</scope>
    <source>
        <strain evidence="10">C5S11</strain>
    </source>
</reference>
<feature type="binding site" evidence="7">
    <location>
        <position position="176"/>
    </location>
    <ligand>
        <name>Zn(2+)</name>
        <dbReference type="ChEBI" id="CHEBI:29105"/>
        <label>2</label>
    </ligand>
</feature>
<dbReference type="PANTHER" id="PTHR21445:SF0">
    <property type="entry name" value="APURINIC-APYRIMIDINIC ENDONUCLEASE"/>
    <property type="match status" value="1"/>
</dbReference>
<feature type="binding site" evidence="7">
    <location>
        <position position="179"/>
    </location>
    <ligand>
        <name>Zn(2+)</name>
        <dbReference type="ChEBI" id="CHEBI:29105"/>
        <label>3</label>
    </ligand>
</feature>
<dbReference type="InterPro" id="IPR036237">
    <property type="entry name" value="Xyl_isomerase-like_sf"/>
</dbReference>
<keyword evidence="2 7" id="KW-0479">Metal-binding</keyword>
<dbReference type="PANTHER" id="PTHR21445">
    <property type="entry name" value="ENDONUCLEASE IV ENDODEOXYRIBONUCLEASE IV"/>
    <property type="match status" value="1"/>
</dbReference>
<keyword evidence="7" id="KW-0540">Nuclease</keyword>
<protein>
    <recommendedName>
        <fullName evidence="7">Probable endonuclease 4</fullName>
        <ecNumber evidence="7">3.1.21.2</ecNumber>
    </recommendedName>
    <alternativeName>
        <fullName evidence="7">Endodeoxyribonuclease IV</fullName>
    </alternativeName>
    <alternativeName>
        <fullName evidence="7">Endonuclease IV</fullName>
    </alternativeName>
</protein>
<feature type="binding site" evidence="7">
    <location>
        <position position="107"/>
    </location>
    <ligand>
        <name>Zn(2+)</name>
        <dbReference type="ChEBI" id="CHEBI:29105"/>
        <label>1</label>
    </ligand>
</feature>
<evidence type="ECO:0000256" key="6">
    <source>
        <dbReference type="ARBA" id="ARBA00023204"/>
    </source>
</evidence>
<gene>
    <name evidence="7 9" type="primary">nfo</name>
    <name evidence="9" type="ORF">psyc5s11_06350</name>
</gene>
<dbReference type="InterPro" id="IPR001719">
    <property type="entry name" value="AP_endonuc_2"/>
</dbReference>
<evidence type="ECO:0000313" key="9">
    <source>
        <dbReference type="EMBL" id="BCZ44568.1"/>
    </source>
</evidence>
<feature type="binding site" evidence="7">
    <location>
        <position position="226"/>
    </location>
    <ligand>
        <name>Zn(2+)</name>
        <dbReference type="ChEBI" id="CHEBI:29105"/>
        <label>3</label>
    </ligand>
</feature>
<evidence type="ECO:0000256" key="4">
    <source>
        <dbReference type="ARBA" id="ARBA00022801"/>
    </source>
</evidence>
<sequence>MLKIGCHLSTSKGFKNMGKEALEIKANTFQFFTRNPRGSKAKAIDEKDVAEFLELAKENNFTTILAHAPYTLNACSADENTRAFAKEVMEDDLARMEYTPNSLYNFHPGSHVKQGVEVGIKYISDLLNEVLKPEQTTTVLLETMAGKGTEIGRTFEELQEILSRVRLSDKMGVCLDTCHVYDAGYDIVNDLDGVLEQFDKIIGLDKLRAIHLNDSMNPFESHKDRHATIGEGSIGLEAIANIINHPKLCNLPFFLETPNELEGHAKEIALLKSIYKVV</sequence>
<feature type="binding site" evidence="7">
    <location>
        <position position="67"/>
    </location>
    <ligand>
        <name>Zn(2+)</name>
        <dbReference type="ChEBI" id="CHEBI:29105"/>
        <label>1</label>
    </ligand>
</feature>
<feature type="binding site" evidence="7">
    <location>
        <position position="142"/>
    </location>
    <ligand>
        <name>Zn(2+)</name>
        <dbReference type="ChEBI" id="CHEBI:29105"/>
        <label>1</label>
    </ligand>
</feature>
<comment type="cofactor">
    <cofactor evidence="7">
        <name>Zn(2+)</name>
        <dbReference type="ChEBI" id="CHEBI:29105"/>
    </cofactor>
    <text evidence="7">Binds 3 Zn(2+) ions.</text>
</comment>
<dbReference type="GO" id="GO:0004519">
    <property type="term" value="F:endonuclease activity"/>
    <property type="evidence" value="ECO:0007669"/>
    <property type="project" value="UniProtKB-KW"/>
</dbReference>
<accession>A0ABN6IT77</accession>
<evidence type="ECO:0000313" key="10">
    <source>
        <dbReference type="Proteomes" id="UP000824633"/>
    </source>
</evidence>
<keyword evidence="3 7" id="KW-0227">DNA damage</keyword>
<comment type="catalytic activity">
    <reaction evidence="7">
        <text>Endonucleolytic cleavage to 5'-phosphooligonucleotide end-products.</text>
        <dbReference type="EC" id="3.1.21.2"/>
    </reaction>
</comment>
<feature type="binding site" evidence="7">
    <location>
        <position position="211"/>
    </location>
    <ligand>
        <name>Zn(2+)</name>
        <dbReference type="ChEBI" id="CHEBI:29105"/>
        <label>2</label>
    </ligand>
</feature>
<dbReference type="InterPro" id="IPR018246">
    <property type="entry name" value="AP_endonuc_F2_Zn_BS"/>
</dbReference>
<evidence type="ECO:0000259" key="8">
    <source>
        <dbReference type="Pfam" id="PF01261"/>
    </source>
</evidence>
<feature type="domain" description="Xylose isomerase-like TIM barrel" evidence="8">
    <location>
        <begin position="20"/>
        <end position="273"/>
    </location>
</feature>
<dbReference type="HAMAP" id="MF_00152">
    <property type="entry name" value="Nfo"/>
    <property type="match status" value="1"/>
</dbReference>
<evidence type="ECO:0000256" key="1">
    <source>
        <dbReference type="ARBA" id="ARBA00005340"/>
    </source>
</evidence>
<evidence type="ECO:0000256" key="3">
    <source>
        <dbReference type="ARBA" id="ARBA00022763"/>
    </source>
</evidence>
<keyword evidence="10" id="KW-1185">Reference proteome</keyword>
<dbReference type="EMBL" id="AP024849">
    <property type="protein sequence ID" value="BCZ44568.1"/>
    <property type="molecule type" value="Genomic_DNA"/>
</dbReference>
<dbReference type="SMART" id="SM00518">
    <property type="entry name" value="AP2Ec"/>
    <property type="match status" value="1"/>
</dbReference>
<evidence type="ECO:0000256" key="7">
    <source>
        <dbReference type="HAMAP-Rule" id="MF_00152"/>
    </source>
</evidence>
<keyword evidence="4 7" id="KW-0378">Hydrolase</keyword>
<evidence type="ECO:0000256" key="5">
    <source>
        <dbReference type="ARBA" id="ARBA00022833"/>
    </source>
</evidence>
<feature type="binding site" evidence="7">
    <location>
        <position position="142"/>
    </location>
    <ligand>
        <name>Zn(2+)</name>
        <dbReference type="ChEBI" id="CHEBI:29105"/>
        <label>2</label>
    </ligand>
</feature>
<keyword evidence="6 7" id="KW-0234">DNA repair</keyword>
<dbReference type="RefSeq" id="WP_224036236.1">
    <property type="nucleotide sequence ID" value="NZ_AP024849.1"/>
</dbReference>
<feature type="binding site" evidence="7">
    <location>
        <position position="256"/>
    </location>
    <ligand>
        <name>Zn(2+)</name>
        <dbReference type="ChEBI" id="CHEBI:29105"/>
        <label>2</label>
    </ligand>
</feature>
<dbReference type="NCBIfam" id="TIGR00587">
    <property type="entry name" value="nfo"/>
    <property type="match status" value="1"/>
</dbReference>
<organism evidence="9 10">
    <name type="scientific">Clostridium gelidum</name>
    <dbReference type="NCBI Taxonomy" id="704125"/>
    <lineage>
        <taxon>Bacteria</taxon>
        <taxon>Bacillati</taxon>
        <taxon>Bacillota</taxon>
        <taxon>Clostridia</taxon>
        <taxon>Eubacteriales</taxon>
        <taxon>Clostridiaceae</taxon>
        <taxon>Clostridium</taxon>
    </lineage>
</organism>
<dbReference type="PROSITE" id="PS51432">
    <property type="entry name" value="AP_NUCLEASE_F2_4"/>
    <property type="match status" value="1"/>
</dbReference>
<feature type="binding site" evidence="7">
    <location>
        <position position="224"/>
    </location>
    <ligand>
        <name>Zn(2+)</name>
        <dbReference type="ChEBI" id="CHEBI:29105"/>
        <label>3</label>
    </ligand>
</feature>
<dbReference type="InterPro" id="IPR013022">
    <property type="entry name" value="Xyl_isomerase-like_TIM-brl"/>
</dbReference>
<comment type="function">
    <text evidence="7">Endonuclease IV plays a role in DNA repair. It cleaves phosphodiester bonds at apurinic or apyrimidinic (AP) sites, generating a 3'-hydroxyl group and a 5'-terminal sugar phosphate.</text>
</comment>
<keyword evidence="5 7" id="KW-0862">Zinc</keyword>
<proteinExistence type="inferred from homology"/>
<dbReference type="PROSITE" id="PS00730">
    <property type="entry name" value="AP_NUCLEASE_F2_2"/>
    <property type="match status" value="1"/>
</dbReference>
<dbReference type="CDD" id="cd00019">
    <property type="entry name" value="AP2Ec"/>
    <property type="match status" value="1"/>
</dbReference>
<dbReference type="EC" id="3.1.21.2" evidence="7"/>
<dbReference type="Proteomes" id="UP000824633">
    <property type="component" value="Chromosome"/>
</dbReference>
<comment type="similarity">
    <text evidence="1 7">Belongs to the AP endonuclease 2 family.</text>
</comment>
<dbReference type="Gene3D" id="3.20.20.150">
    <property type="entry name" value="Divalent-metal-dependent TIM barrel enzymes"/>
    <property type="match status" value="1"/>
</dbReference>
<evidence type="ECO:0000256" key="2">
    <source>
        <dbReference type="ARBA" id="ARBA00022723"/>
    </source>
</evidence>